<sequence length="74" mass="8555">MATKSRSYNILKLKKWNIQLVMHFTMLLIFFFLTQLGAVLIGFTYLEGNISLQFAGLIIANFIFYKVMTGMNLL</sequence>
<accession>A0A9P1KYE7</accession>
<evidence type="ECO:0000256" key="1">
    <source>
        <dbReference type="SAM" id="Phobius"/>
    </source>
</evidence>
<dbReference type="EMBL" id="CDNY01000003">
    <property type="protein sequence ID" value="CEO32249.1"/>
    <property type="molecule type" value="Genomic_DNA"/>
</dbReference>
<keyword evidence="1" id="KW-1133">Transmembrane helix</keyword>
<proteinExistence type="predicted"/>
<organism evidence="2 3">
    <name type="scientific">Paraclostridium sordellii</name>
    <name type="common">Clostridium sordellii</name>
    <dbReference type="NCBI Taxonomy" id="1505"/>
    <lineage>
        <taxon>Bacteria</taxon>
        <taxon>Bacillati</taxon>
        <taxon>Bacillota</taxon>
        <taxon>Clostridia</taxon>
        <taxon>Peptostreptococcales</taxon>
        <taxon>Peptostreptococcaceae</taxon>
        <taxon>Paraclostridium</taxon>
    </lineage>
</organism>
<keyword evidence="1" id="KW-0472">Membrane</keyword>
<keyword evidence="1" id="KW-0812">Transmembrane</keyword>
<feature type="transmembrane region" description="Helical" evidence="1">
    <location>
        <begin position="20"/>
        <end position="44"/>
    </location>
</feature>
<feature type="transmembrane region" description="Helical" evidence="1">
    <location>
        <begin position="50"/>
        <end position="68"/>
    </location>
</feature>
<reference evidence="3" key="1">
    <citation type="submission" date="2015-01" db="EMBL/GenBank/DDBJ databases">
        <authorList>
            <person name="Aslett A.Martin."/>
            <person name="De Silva Nishadi"/>
        </authorList>
    </citation>
    <scope>NUCLEOTIDE SEQUENCE [LARGE SCALE GENOMIC DNA]</scope>
    <source>
        <strain evidence="3">UMC4404</strain>
    </source>
</reference>
<dbReference type="RefSeq" id="WP_057557219.1">
    <property type="nucleotide sequence ID" value="NZ_CDNY01000003.1"/>
</dbReference>
<evidence type="ECO:0000313" key="2">
    <source>
        <dbReference type="EMBL" id="CEO32249.1"/>
    </source>
</evidence>
<dbReference type="AlphaFoldDB" id="A0A9P1KYE7"/>
<gene>
    <name evidence="2" type="ORF">UMC4404_02291</name>
</gene>
<evidence type="ECO:0000313" key="3">
    <source>
        <dbReference type="Proteomes" id="UP000049685"/>
    </source>
</evidence>
<comment type="caution">
    <text evidence="2">The sequence shown here is derived from an EMBL/GenBank/DDBJ whole genome shotgun (WGS) entry which is preliminary data.</text>
</comment>
<dbReference type="Proteomes" id="UP000049685">
    <property type="component" value="Unassembled WGS sequence"/>
</dbReference>
<name>A0A9P1KYE7_PARSO</name>
<protein>
    <submittedName>
        <fullName evidence="2">Uncharacterized protein</fullName>
    </submittedName>
</protein>